<evidence type="ECO:0008006" key="11">
    <source>
        <dbReference type="Google" id="ProtNLM"/>
    </source>
</evidence>
<evidence type="ECO:0000256" key="8">
    <source>
        <dbReference type="SAM" id="Phobius"/>
    </source>
</evidence>
<accession>A0A2T2XBT8</accession>
<evidence type="ECO:0000256" key="1">
    <source>
        <dbReference type="ARBA" id="ARBA00004651"/>
    </source>
</evidence>
<feature type="transmembrane region" description="Helical" evidence="8">
    <location>
        <begin position="157"/>
        <end position="175"/>
    </location>
</feature>
<keyword evidence="7 8" id="KW-0472">Membrane</keyword>
<evidence type="ECO:0000313" key="10">
    <source>
        <dbReference type="Proteomes" id="UP000242699"/>
    </source>
</evidence>
<feature type="transmembrane region" description="Helical" evidence="8">
    <location>
        <begin position="256"/>
        <end position="278"/>
    </location>
</feature>
<evidence type="ECO:0000256" key="6">
    <source>
        <dbReference type="ARBA" id="ARBA00022989"/>
    </source>
</evidence>
<dbReference type="EMBL" id="PXYT01000001">
    <property type="protein sequence ID" value="PSR31932.1"/>
    <property type="molecule type" value="Genomic_DNA"/>
</dbReference>
<dbReference type="Pfam" id="PF03595">
    <property type="entry name" value="SLAC1"/>
    <property type="match status" value="1"/>
</dbReference>
<evidence type="ECO:0000256" key="7">
    <source>
        <dbReference type="ARBA" id="ARBA00023136"/>
    </source>
</evidence>
<reference evidence="9 10" key="1">
    <citation type="journal article" date="2014" name="BMC Genomics">
        <title>Comparison of environmental and isolate Sulfobacillus genomes reveals diverse carbon, sulfur, nitrogen, and hydrogen metabolisms.</title>
        <authorList>
            <person name="Justice N.B."/>
            <person name="Norman A."/>
            <person name="Brown C.T."/>
            <person name="Singh A."/>
            <person name="Thomas B.C."/>
            <person name="Banfield J.F."/>
        </authorList>
    </citation>
    <scope>NUCLEOTIDE SEQUENCE [LARGE SCALE GENOMIC DNA]</scope>
    <source>
        <strain evidence="9">AMDSBA1</strain>
    </source>
</reference>
<name>A0A2T2XBT8_9FIRM</name>
<dbReference type="InterPro" id="IPR038665">
    <property type="entry name" value="Voltage-dep_anion_channel_sf"/>
</dbReference>
<evidence type="ECO:0000256" key="3">
    <source>
        <dbReference type="ARBA" id="ARBA00022448"/>
    </source>
</evidence>
<keyword evidence="3" id="KW-0813">Transport</keyword>
<evidence type="ECO:0000256" key="2">
    <source>
        <dbReference type="ARBA" id="ARBA00008566"/>
    </source>
</evidence>
<evidence type="ECO:0000313" key="9">
    <source>
        <dbReference type="EMBL" id="PSR31932.1"/>
    </source>
</evidence>
<feature type="transmembrane region" description="Helical" evidence="8">
    <location>
        <begin position="328"/>
        <end position="354"/>
    </location>
</feature>
<dbReference type="Proteomes" id="UP000242699">
    <property type="component" value="Unassembled WGS sequence"/>
</dbReference>
<protein>
    <recommendedName>
        <fullName evidence="11">C4-dicarboxylate ABC transporter</fullName>
    </recommendedName>
</protein>
<feature type="transmembrane region" description="Helical" evidence="8">
    <location>
        <begin position="182"/>
        <end position="205"/>
    </location>
</feature>
<dbReference type="Gene3D" id="1.50.10.150">
    <property type="entry name" value="Voltage-dependent anion channel"/>
    <property type="match status" value="1"/>
</dbReference>
<evidence type="ECO:0000256" key="4">
    <source>
        <dbReference type="ARBA" id="ARBA00022475"/>
    </source>
</evidence>
<evidence type="ECO:0000256" key="5">
    <source>
        <dbReference type="ARBA" id="ARBA00022692"/>
    </source>
</evidence>
<feature type="transmembrane region" description="Helical" evidence="8">
    <location>
        <begin position="30"/>
        <end position="48"/>
    </location>
</feature>
<keyword evidence="5 8" id="KW-0812">Transmembrane</keyword>
<gene>
    <name evidence="9" type="ORF">C7B43_01550</name>
</gene>
<feature type="transmembrane region" description="Helical" evidence="8">
    <location>
        <begin position="225"/>
        <end position="244"/>
    </location>
</feature>
<comment type="caution">
    <text evidence="9">The sequence shown here is derived from an EMBL/GenBank/DDBJ whole genome shotgun (WGS) entry which is preliminary data.</text>
</comment>
<comment type="subcellular location">
    <subcellularLocation>
        <location evidence="1">Cell membrane</location>
        <topology evidence="1">Multi-pass membrane protein</topology>
    </subcellularLocation>
</comment>
<proteinExistence type="inferred from homology"/>
<dbReference type="PANTHER" id="PTHR31686">
    <property type="match status" value="1"/>
</dbReference>
<feature type="transmembrane region" description="Helical" evidence="8">
    <location>
        <begin position="55"/>
        <end position="74"/>
    </location>
</feature>
<keyword evidence="4" id="KW-1003">Cell membrane</keyword>
<keyword evidence="6 8" id="KW-1133">Transmembrane helix</keyword>
<dbReference type="InterPro" id="IPR051629">
    <property type="entry name" value="Sulfite_efflux_TDT"/>
</dbReference>
<feature type="transmembrane region" description="Helical" evidence="8">
    <location>
        <begin position="298"/>
        <end position="316"/>
    </location>
</feature>
<sequence length="364" mass="39989">MSDKTTLGKTSSFHNAKSWWAEAVSNLSPGYFASVMATGIISVALWLRAADSLSVFFWIVATVVYLVLIAAHIWRAAIAPGLLTRDLKNPVVFFSFYTFVAGTGILASRFIIGGYNAVGWILGIIAAVSWLLLSYWIAYRLLGDNKKPATALVNGTWLLITVGVQSLAVTGILLAPQFPHQAIPLAVIALALWGVGIVLYLFVMVAIMDRLFFSWLDAQALTPPYWINMGAAAITTLAGAHLALLAGDIKILHTVYAFIVGLSIVMWAFGSWWIPFLILMGWWRHIKKSVGIHYEPDFWSLIFPLGMYSAATDTLAKIQGLSILKGIVPYMLALALIAWLLAALGYLIHSFAWLTRRQLKSGKE</sequence>
<comment type="similarity">
    <text evidence="2">Belongs to the tellurite-resistance/dicarboxylate transporter (TDT) family.</text>
</comment>
<dbReference type="AlphaFoldDB" id="A0A2T2XBT8"/>
<feature type="transmembrane region" description="Helical" evidence="8">
    <location>
        <begin position="119"/>
        <end position="137"/>
    </location>
</feature>
<dbReference type="GO" id="GO:0000319">
    <property type="term" value="F:sulfite transmembrane transporter activity"/>
    <property type="evidence" value="ECO:0007669"/>
    <property type="project" value="TreeGrafter"/>
</dbReference>
<dbReference type="GO" id="GO:0005886">
    <property type="term" value="C:plasma membrane"/>
    <property type="evidence" value="ECO:0007669"/>
    <property type="project" value="UniProtKB-SubCell"/>
</dbReference>
<organism evidence="9 10">
    <name type="scientific">Sulfobacillus benefaciens</name>
    <dbReference type="NCBI Taxonomy" id="453960"/>
    <lineage>
        <taxon>Bacteria</taxon>
        <taxon>Bacillati</taxon>
        <taxon>Bacillota</taxon>
        <taxon>Clostridia</taxon>
        <taxon>Eubacteriales</taxon>
        <taxon>Clostridiales Family XVII. Incertae Sedis</taxon>
        <taxon>Sulfobacillus</taxon>
    </lineage>
</organism>
<feature type="transmembrane region" description="Helical" evidence="8">
    <location>
        <begin position="94"/>
        <end position="112"/>
    </location>
</feature>
<dbReference type="PANTHER" id="PTHR31686:SF1">
    <property type="entry name" value="SULFITE EFFLUX PUMP SSU1"/>
    <property type="match status" value="1"/>
</dbReference>
<dbReference type="CDD" id="cd09319">
    <property type="entry name" value="TDT_like_1"/>
    <property type="match status" value="1"/>
</dbReference>
<dbReference type="InterPro" id="IPR004695">
    <property type="entry name" value="SLAC1/Mae1/Ssu1/TehA"/>
</dbReference>